<organism evidence="1 2">
    <name type="scientific">Leekyejoonella antrihumi</name>
    <dbReference type="NCBI Taxonomy" id="1660198"/>
    <lineage>
        <taxon>Bacteria</taxon>
        <taxon>Bacillati</taxon>
        <taxon>Actinomycetota</taxon>
        <taxon>Actinomycetes</taxon>
        <taxon>Micrococcales</taxon>
        <taxon>Dermacoccaceae</taxon>
        <taxon>Leekyejoonella</taxon>
    </lineage>
</organism>
<evidence type="ECO:0000313" key="1">
    <source>
        <dbReference type="EMBL" id="TWP33899.1"/>
    </source>
</evidence>
<comment type="caution">
    <text evidence="1">The sequence shown here is derived from an EMBL/GenBank/DDBJ whole genome shotgun (WGS) entry which is preliminary data.</text>
</comment>
<dbReference type="RefSeq" id="WP_146319598.1">
    <property type="nucleotide sequence ID" value="NZ_VCQV01000034.1"/>
</dbReference>
<protein>
    <submittedName>
        <fullName evidence="1">DUF2785 domain-containing protein</fullName>
    </submittedName>
</protein>
<dbReference type="AlphaFoldDB" id="A0A563DUP5"/>
<name>A0A563DUP5_9MICO</name>
<sequence>MTQWQQIRDRGFAVPGGESVTDLVAELVEMLASPDPTIRDEIAFSAVATWIDDGVLTDAQLRDLGAQMAERFQDRRVQARTFAPLVLDVIVSCRGVCEPDWVDAFERWYASEQDLRGHDTGLGWLHAVAHGADLLGDAGRRKDVGPGRMLDLAAARMVAPTDAVWHDQEPDRLACAMGKVLTRPDLDEREATAWLDPVARLLSDGEPGPVPPQVSNTLHTLRTLYLAVDRGIRIGPDEVIPVPQRATILTQVAAVLRPATPWMY</sequence>
<reference evidence="1 2" key="2">
    <citation type="submission" date="2019-08" db="EMBL/GenBank/DDBJ databases">
        <title>Jejuicoccus antrihumi gen. nov., sp. nov., a new member of the family Dermacoccaceae isolated from a cave.</title>
        <authorList>
            <person name="Schumann P."/>
            <person name="Kim I.S."/>
        </authorList>
    </citation>
    <scope>NUCLEOTIDE SEQUENCE [LARGE SCALE GENOMIC DNA]</scope>
    <source>
        <strain evidence="1 2">C5-26</strain>
    </source>
</reference>
<accession>A0A563DUP5</accession>
<evidence type="ECO:0000313" key="2">
    <source>
        <dbReference type="Proteomes" id="UP000320244"/>
    </source>
</evidence>
<dbReference type="InterPro" id="IPR021247">
    <property type="entry name" value="DUF2785"/>
</dbReference>
<gene>
    <name evidence="1" type="ORF">FGL98_19530</name>
</gene>
<dbReference type="EMBL" id="VCQV01000034">
    <property type="protein sequence ID" value="TWP33899.1"/>
    <property type="molecule type" value="Genomic_DNA"/>
</dbReference>
<proteinExistence type="predicted"/>
<keyword evidence="2" id="KW-1185">Reference proteome</keyword>
<reference evidence="1 2" key="1">
    <citation type="submission" date="2019-05" db="EMBL/GenBank/DDBJ databases">
        <authorList>
            <person name="Lee S.D."/>
        </authorList>
    </citation>
    <scope>NUCLEOTIDE SEQUENCE [LARGE SCALE GENOMIC DNA]</scope>
    <source>
        <strain evidence="1 2">C5-26</strain>
    </source>
</reference>
<dbReference type="Proteomes" id="UP000320244">
    <property type="component" value="Unassembled WGS sequence"/>
</dbReference>
<dbReference type="Pfam" id="PF10978">
    <property type="entry name" value="DUF2785"/>
    <property type="match status" value="1"/>
</dbReference>
<dbReference type="OrthoDB" id="7619731at2"/>